<accession>A0A3R9EZM9</accession>
<keyword evidence="1" id="KW-0472">Membrane</keyword>
<dbReference type="InterPro" id="IPR000326">
    <property type="entry name" value="PAP2/HPO"/>
</dbReference>
<organism evidence="3 4">
    <name type="scientific">Mesobacillus subterraneus</name>
    <dbReference type="NCBI Taxonomy" id="285983"/>
    <lineage>
        <taxon>Bacteria</taxon>
        <taxon>Bacillati</taxon>
        <taxon>Bacillota</taxon>
        <taxon>Bacilli</taxon>
        <taxon>Bacillales</taxon>
        <taxon>Bacillaceae</taxon>
        <taxon>Mesobacillus</taxon>
    </lineage>
</organism>
<dbReference type="SUPFAM" id="SSF48317">
    <property type="entry name" value="Acid phosphatase/Vanadium-dependent haloperoxidase"/>
    <property type="match status" value="1"/>
</dbReference>
<dbReference type="GO" id="GO:0005886">
    <property type="term" value="C:plasma membrane"/>
    <property type="evidence" value="ECO:0007669"/>
    <property type="project" value="InterPro"/>
</dbReference>
<dbReference type="AlphaFoldDB" id="A0A3R9EZM9"/>
<evidence type="ECO:0000256" key="1">
    <source>
        <dbReference type="SAM" id="Phobius"/>
    </source>
</evidence>
<dbReference type="SMART" id="SM00014">
    <property type="entry name" value="acidPPc"/>
    <property type="match status" value="1"/>
</dbReference>
<dbReference type="InterPro" id="IPR036938">
    <property type="entry name" value="PAP2/HPO_sf"/>
</dbReference>
<feature type="transmembrane region" description="Helical" evidence="1">
    <location>
        <begin position="181"/>
        <end position="200"/>
    </location>
</feature>
<dbReference type="CDD" id="cd03385">
    <property type="entry name" value="PAP2_BcrC_like"/>
    <property type="match status" value="1"/>
</dbReference>
<feature type="transmembrane region" description="Helical" evidence="1">
    <location>
        <begin position="156"/>
        <end position="174"/>
    </location>
</feature>
<dbReference type="GO" id="GO:0050380">
    <property type="term" value="F:undecaprenyl-diphosphatase activity"/>
    <property type="evidence" value="ECO:0007669"/>
    <property type="project" value="InterPro"/>
</dbReference>
<gene>
    <name evidence="3" type="ORF">EJA10_13050</name>
</gene>
<dbReference type="Pfam" id="PF01569">
    <property type="entry name" value="PAP2"/>
    <property type="match status" value="1"/>
</dbReference>
<dbReference type="InterPro" id="IPR033879">
    <property type="entry name" value="UPP_Pase"/>
</dbReference>
<feature type="transmembrane region" description="Helical" evidence="1">
    <location>
        <begin position="109"/>
        <end position="131"/>
    </location>
</feature>
<keyword evidence="1" id="KW-0812">Transmembrane</keyword>
<dbReference type="EMBL" id="RSFW01000014">
    <property type="protein sequence ID" value="RSD26780.1"/>
    <property type="molecule type" value="Genomic_DNA"/>
</dbReference>
<evidence type="ECO:0000313" key="4">
    <source>
        <dbReference type="Proteomes" id="UP000279911"/>
    </source>
</evidence>
<dbReference type="Gene3D" id="1.20.144.10">
    <property type="entry name" value="Phosphatidic acid phosphatase type 2/haloperoxidase"/>
    <property type="match status" value="1"/>
</dbReference>
<comment type="caution">
    <text evidence="3">The sequence shown here is derived from an EMBL/GenBank/DDBJ whole genome shotgun (WGS) entry which is preliminary data.</text>
</comment>
<dbReference type="GO" id="GO:0042392">
    <property type="term" value="F:sphingosine-1-phosphate phosphatase activity"/>
    <property type="evidence" value="ECO:0007669"/>
    <property type="project" value="TreeGrafter"/>
</dbReference>
<dbReference type="PANTHER" id="PTHR14969:SF13">
    <property type="entry name" value="AT30094P"/>
    <property type="match status" value="1"/>
</dbReference>
<feature type="transmembrane region" description="Helical" evidence="1">
    <location>
        <begin position="80"/>
        <end position="102"/>
    </location>
</feature>
<sequence>MMKRPSGNSRILSIKTVNICRFDYFWPDTIWYLVYFFGEKNSGLLYNRSNLQRSGTPSMNVELFRMINNLGKEYQILNPVFVFIAEYTILLLAAVVLFYLISGKPGSRLMVGSGLLSVVIAIALGKFAGLFHSNNQPFAELANVNQLVEKSVNNSFPSDHTIIFFTMAVTFWLFKRKHNYLWIVLAVLVGLSRVGVGVHYPADVAVGASIGAATAYLGFLLIPGLFKNRTKVGVSEKETKNI</sequence>
<evidence type="ECO:0000313" key="3">
    <source>
        <dbReference type="EMBL" id="RSD26780.1"/>
    </source>
</evidence>
<proteinExistence type="predicted"/>
<name>A0A3R9EZM9_9BACI</name>
<evidence type="ECO:0000259" key="2">
    <source>
        <dbReference type="SMART" id="SM00014"/>
    </source>
</evidence>
<keyword evidence="1" id="KW-1133">Transmembrane helix</keyword>
<dbReference type="Proteomes" id="UP000279911">
    <property type="component" value="Unassembled WGS sequence"/>
</dbReference>
<dbReference type="PANTHER" id="PTHR14969">
    <property type="entry name" value="SPHINGOSINE-1-PHOSPHATE PHOSPHOHYDROLASE"/>
    <property type="match status" value="1"/>
</dbReference>
<reference evidence="4" key="1">
    <citation type="submission" date="2018-12" db="EMBL/GenBank/DDBJ databases">
        <title>Bacillus chawlae sp. nov., Bacillus glennii sp. nov., and Bacillus saganii sp. nov. Isolated from the Vehicle Assembly Building at Kennedy Space Center where the Viking Spacecraft were Assembled.</title>
        <authorList>
            <person name="Seuylemezian A."/>
            <person name="Vaishampayan P."/>
        </authorList>
    </citation>
    <scope>NUCLEOTIDE SEQUENCE [LARGE SCALE GENOMIC DNA]</scope>
    <source>
        <strain evidence="4">DSM 13966</strain>
    </source>
</reference>
<feature type="transmembrane region" description="Helical" evidence="1">
    <location>
        <begin position="206"/>
        <end position="226"/>
    </location>
</feature>
<feature type="domain" description="Phosphatidic acid phosphatase type 2/haloperoxidase" evidence="2">
    <location>
        <begin position="115"/>
        <end position="219"/>
    </location>
</feature>
<protein>
    <submittedName>
        <fullName evidence="3">Undecaprenyl-diphosphatase</fullName>
    </submittedName>
</protein>